<dbReference type="PANTHER" id="PTHR38436">
    <property type="entry name" value="POLYKETIDE CYCLASE SNOAL-LIKE DOMAIN"/>
    <property type="match status" value="1"/>
</dbReference>
<dbReference type="Pfam" id="PF07366">
    <property type="entry name" value="SnoaL"/>
    <property type="match status" value="1"/>
</dbReference>
<dbReference type="AlphaFoldDB" id="A0A560K499"/>
<gene>
    <name evidence="2" type="ORF">FBZ87_104556</name>
</gene>
<reference evidence="2 3" key="1">
    <citation type="submission" date="2019-06" db="EMBL/GenBank/DDBJ databases">
        <title>Genomic Encyclopedia of Type Strains, Phase IV (KMG-V): Genome sequencing to study the core and pangenomes of soil and plant-associated prokaryotes.</title>
        <authorList>
            <person name="Whitman W."/>
        </authorList>
    </citation>
    <scope>NUCLEOTIDE SEQUENCE [LARGE SCALE GENOMIC DNA]</scope>
    <source>
        <strain evidence="2 3">BR 12005</strain>
    </source>
</reference>
<feature type="signal peptide" evidence="1">
    <location>
        <begin position="1"/>
        <end position="24"/>
    </location>
</feature>
<keyword evidence="1" id="KW-0732">Signal</keyword>
<name>A0A560K499_9PROT</name>
<dbReference type="GO" id="GO:0030638">
    <property type="term" value="P:polyketide metabolic process"/>
    <property type="evidence" value="ECO:0007669"/>
    <property type="project" value="InterPro"/>
</dbReference>
<dbReference type="Gene3D" id="3.10.450.50">
    <property type="match status" value="1"/>
</dbReference>
<dbReference type="EMBL" id="VITV01000004">
    <property type="protein sequence ID" value="TWB75450.1"/>
    <property type="molecule type" value="Genomic_DNA"/>
</dbReference>
<accession>A0A560K499</accession>
<evidence type="ECO:0000313" key="3">
    <source>
        <dbReference type="Proteomes" id="UP000320516"/>
    </source>
</evidence>
<feature type="chain" id="PRO_5021789558" evidence="1">
    <location>
        <begin position="25"/>
        <end position="179"/>
    </location>
</feature>
<dbReference type="SUPFAM" id="SSF54427">
    <property type="entry name" value="NTF2-like"/>
    <property type="match status" value="1"/>
</dbReference>
<dbReference type="Proteomes" id="UP000320516">
    <property type="component" value="Unassembled WGS sequence"/>
</dbReference>
<dbReference type="PANTHER" id="PTHR38436:SF1">
    <property type="entry name" value="ESTER CYCLASE"/>
    <property type="match status" value="1"/>
</dbReference>
<dbReference type="InterPro" id="IPR032710">
    <property type="entry name" value="NTF2-like_dom_sf"/>
</dbReference>
<evidence type="ECO:0000313" key="2">
    <source>
        <dbReference type="EMBL" id="TWB75450.1"/>
    </source>
</evidence>
<dbReference type="RefSeq" id="WP_145610925.1">
    <property type="nucleotide sequence ID" value="NZ_JARPAF010000002.1"/>
</dbReference>
<sequence>MSPSLVRGTVLALALSATAPVAFAADTLVQPKHLTVDASLPKAQADAEILAARRYATFWSTGDEAMARAALAPDFTDRTLPPGRAQGVPGPLAASAFVRAAIPDLTASAEQLVVAGDRVTVHFRFQGHFTGHFGEVQGKGQTVDFIATDLYRVQDGRIAENWHIEDNLTLLRQLGAVAQ</sequence>
<proteinExistence type="predicted"/>
<protein>
    <submittedName>
        <fullName evidence="2">Putative ester cyclase</fullName>
    </submittedName>
</protein>
<dbReference type="InterPro" id="IPR009959">
    <property type="entry name" value="Cyclase_SnoaL-like"/>
</dbReference>
<organism evidence="2 3">
    <name type="scientific">Nitrospirillum amazonense</name>
    <dbReference type="NCBI Taxonomy" id="28077"/>
    <lineage>
        <taxon>Bacteria</taxon>
        <taxon>Pseudomonadati</taxon>
        <taxon>Pseudomonadota</taxon>
        <taxon>Alphaproteobacteria</taxon>
        <taxon>Rhodospirillales</taxon>
        <taxon>Azospirillaceae</taxon>
        <taxon>Nitrospirillum</taxon>
    </lineage>
</organism>
<comment type="caution">
    <text evidence="2">The sequence shown here is derived from an EMBL/GenBank/DDBJ whole genome shotgun (WGS) entry which is preliminary data.</text>
</comment>
<evidence type="ECO:0000256" key="1">
    <source>
        <dbReference type="SAM" id="SignalP"/>
    </source>
</evidence>